<accession>A0A8S5VTZ0</accession>
<reference evidence="1" key="1">
    <citation type="journal article" date="2021" name="Proc. Natl. Acad. Sci. U.S.A.">
        <title>A Catalog of Tens of Thousands of Viruses from Human Metagenomes Reveals Hidden Associations with Chronic Diseases.</title>
        <authorList>
            <person name="Tisza M.J."/>
            <person name="Buck C.B."/>
        </authorList>
    </citation>
    <scope>NUCLEOTIDE SEQUENCE</scope>
    <source>
        <strain evidence="1">CtASH1</strain>
    </source>
</reference>
<name>A0A8S5VTZ0_9CAUD</name>
<sequence length="142" mass="15925">MEVFGALTKVEVENGCVKVTVDEPIQPFIDELRHIGFKKQTASLYVADNTELLESAREICSFYFSAGKTMTSGNRKLCKTIEDYYSNGCGTADVDFKKTDEGIWVYSLSGIYGSAEDMAEDIKKMRASIICTRNGRRVCFTR</sequence>
<organism evidence="1">
    <name type="scientific">Ackermannviridae sp</name>
    <dbReference type="NCBI Taxonomy" id="2831612"/>
    <lineage>
        <taxon>Viruses</taxon>
        <taxon>Duplodnaviria</taxon>
        <taxon>Heunggongvirae</taxon>
        <taxon>Uroviricota</taxon>
        <taxon>Caudoviricetes</taxon>
        <taxon>Pantevenvirales</taxon>
        <taxon>Ackermannviridae</taxon>
    </lineage>
</organism>
<proteinExistence type="predicted"/>
<dbReference type="EMBL" id="BK035393">
    <property type="protein sequence ID" value="DAG97953.1"/>
    <property type="molecule type" value="Genomic_DNA"/>
</dbReference>
<protein>
    <submittedName>
        <fullName evidence="1">Uncharacterized protein</fullName>
    </submittedName>
</protein>
<evidence type="ECO:0000313" key="1">
    <source>
        <dbReference type="EMBL" id="DAG97953.1"/>
    </source>
</evidence>